<sequence length="70" mass="7242">MNNDLKPWYFSRTIVASLVTVVLSIAGSAGLATAALDADVISDALLQIVTAGAGIVAIFGRIRAKDRIGL</sequence>
<evidence type="ECO:0008006" key="4">
    <source>
        <dbReference type="Google" id="ProtNLM"/>
    </source>
</evidence>
<gene>
    <name evidence="2" type="ORF">GCM10010136_14940</name>
</gene>
<dbReference type="RefSeq" id="WP_189489366.1">
    <property type="nucleotide sequence ID" value="NZ_BMZO01000004.1"/>
</dbReference>
<dbReference type="AlphaFoldDB" id="A0A8J3DHW1"/>
<dbReference type="EMBL" id="BMZO01000004">
    <property type="protein sequence ID" value="GHC69281.1"/>
    <property type="molecule type" value="Genomic_DNA"/>
</dbReference>
<reference evidence="2" key="1">
    <citation type="journal article" date="2014" name="Int. J. Syst. Evol. Microbiol.">
        <title>Complete genome sequence of Corynebacterium casei LMG S-19264T (=DSM 44701T), isolated from a smear-ripened cheese.</title>
        <authorList>
            <consortium name="US DOE Joint Genome Institute (JGI-PGF)"/>
            <person name="Walter F."/>
            <person name="Albersmeier A."/>
            <person name="Kalinowski J."/>
            <person name="Ruckert C."/>
        </authorList>
    </citation>
    <scope>NUCLEOTIDE SEQUENCE</scope>
    <source>
        <strain evidence="2">KCTC 42097</strain>
    </source>
</reference>
<evidence type="ECO:0000313" key="3">
    <source>
        <dbReference type="Proteomes" id="UP000641137"/>
    </source>
</evidence>
<keyword evidence="1" id="KW-0812">Transmembrane</keyword>
<keyword evidence="1" id="KW-1133">Transmembrane helix</keyword>
<evidence type="ECO:0000313" key="2">
    <source>
        <dbReference type="EMBL" id="GHC69281.1"/>
    </source>
</evidence>
<name>A0A8J3DHW1_9HYPH</name>
<evidence type="ECO:0000256" key="1">
    <source>
        <dbReference type="SAM" id="Phobius"/>
    </source>
</evidence>
<keyword evidence="1" id="KW-0472">Membrane</keyword>
<dbReference type="Proteomes" id="UP000641137">
    <property type="component" value="Unassembled WGS sequence"/>
</dbReference>
<accession>A0A8J3DHW1</accession>
<keyword evidence="3" id="KW-1185">Reference proteome</keyword>
<comment type="caution">
    <text evidence="2">The sequence shown here is derived from an EMBL/GenBank/DDBJ whole genome shotgun (WGS) entry which is preliminary data.</text>
</comment>
<organism evidence="2 3">
    <name type="scientific">Limoniibacter endophyticus</name>
    <dbReference type="NCBI Taxonomy" id="1565040"/>
    <lineage>
        <taxon>Bacteria</taxon>
        <taxon>Pseudomonadati</taxon>
        <taxon>Pseudomonadota</taxon>
        <taxon>Alphaproteobacteria</taxon>
        <taxon>Hyphomicrobiales</taxon>
        <taxon>Bartonellaceae</taxon>
        <taxon>Limoniibacter</taxon>
    </lineage>
</organism>
<protein>
    <recommendedName>
        <fullName evidence="4">Holin</fullName>
    </recommendedName>
</protein>
<feature type="transmembrane region" description="Helical" evidence="1">
    <location>
        <begin position="44"/>
        <end position="62"/>
    </location>
</feature>
<reference evidence="2" key="2">
    <citation type="submission" date="2020-09" db="EMBL/GenBank/DDBJ databases">
        <authorList>
            <person name="Sun Q."/>
            <person name="Kim S."/>
        </authorList>
    </citation>
    <scope>NUCLEOTIDE SEQUENCE</scope>
    <source>
        <strain evidence="2">KCTC 42097</strain>
    </source>
</reference>
<proteinExistence type="predicted"/>